<dbReference type="Proteomes" id="UP000199005">
    <property type="component" value="Unassembled WGS sequence"/>
</dbReference>
<feature type="transmembrane region" description="Helical" evidence="1">
    <location>
        <begin position="180"/>
        <end position="201"/>
    </location>
</feature>
<dbReference type="InterPro" id="IPR021296">
    <property type="entry name" value="DUF2868"/>
</dbReference>
<dbReference type="RefSeq" id="WP_244158905.1">
    <property type="nucleotide sequence ID" value="NZ_FOFJ01000045.1"/>
</dbReference>
<organism evidence="2 5">
    <name type="scientific">Azotobacter beijerinckii</name>
    <dbReference type="NCBI Taxonomy" id="170623"/>
    <lineage>
        <taxon>Bacteria</taxon>
        <taxon>Pseudomonadati</taxon>
        <taxon>Pseudomonadota</taxon>
        <taxon>Gammaproteobacteria</taxon>
        <taxon>Pseudomonadales</taxon>
        <taxon>Pseudomonadaceae</taxon>
        <taxon>Azotobacter</taxon>
    </lineage>
</organism>
<feature type="transmembrane region" description="Helical" evidence="1">
    <location>
        <begin position="261"/>
        <end position="285"/>
    </location>
</feature>
<dbReference type="AlphaFoldDB" id="A0A1H6T336"/>
<reference evidence="5 6" key="1">
    <citation type="submission" date="2016-10" db="EMBL/GenBank/DDBJ databases">
        <authorList>
            <person name="de Groot N.N."/>
        </authorList>
    </citation>
    <scope>NUCLEOTIDE SEQUENCE [LARGE SCALE GENOMIC DNA]</scope>
    <source>
        <strain evidence="2 5">DSM 1041</strain>
        <strain evidence="3 6">DSM 373</strain>
        <strain evidence="4 7">DSM 378</strain>
    </source>
</reference>
<dbReference type="EMBL" id="FNYQ01000175">
    <property type="protein sequence ID" value="SEJ64291.1"/>
    <property type="molecule type" value="Genomic_DNA"/>
</dbReference>
<evidence type="ECO:0000313" key="4">
    <source>
        <dbReference type="EMBL" id="SER36249.1"/>
    </source>
</evidence>
<accession>A0A1H6T336</accession>
<dbReference type="EMBL" id="FNYO01000018">
    <property type="protein sequence ID" value="SEI74458.1"/>
    <property type="molecule type" value="Genomic_DNA"/>
</dbReference>
<evidence type="ECO:0000313" key="5">
    <source>
        <dbReference type="Proteomes" id="UP000199005"/>
    </source>
</evidence>
<feature type="transmembrane region" description="Helical" evidence="1">
    <location>
        <begin position="76"/>
        <end position="95"/>
    </location>
</feature>
<proteinExistence type="predicted"/>
<evidence type="ECO:0000313" key="2">
    <source>
        <dbReference type="EMBL" id="SEI74458.1"/>
    </source>
</evidence>
<keyword evidence="1" id="KW-1133">Transmembrane helix</keyword>
<gene>
    <name evidence="3" type="ORF">SAMN04244572_04754</name>
    <name evidence="4" type="ORF">SAMN04244573_03459</name>
    <name evidence="2" type="ORF">SAMN04244579_01851</name>
</gene>
<evidence type="ECO:0000313" key="7">
    <source>
        <dbReference type="Proteomes" id="UP000199267"/>
    </source>
</evidence>
<keyword evidence="1" id="KW-0472">Membrane</keyword>
<evidence type="ECO:0000256" key="1">
    <source>
        <dbReference type="SAM" id="Phobius"/>
    </source>
</evidence>
<sequence length="467" mass="50224">MSTAAPPPTDFNRLWLTETIRLREEFAGPLEDGEANRRARAAGGNLTRRIQTRALWLAERDGLLDALRHWRQGGGLALAILLALAVGGGASLALAALGAEQKGPINVFWALGSLLGLHLLTLGGWLLGLFFAADGGGGALGRLWLWLSEKLARDAKVALLAPALLLLLQHRRLGRWGLGLLVHGFWLLTLTSALVTLLALMSTRSYGFYWETTLLNGDTFVALTQNLGALPAMLGFSLPDPATIRASADQALSVEAARQGWAGWLLGVLLVYGLLPRLLLALLCLNRWLSGRAHLAPDLSLPGYRLLAERLQPSSERLGVCDAAPETLPQVPSSALGRPAESTPALLVAVELDENRPWPPVLPGGVGDAGVLDSREQRRRLLERLAGQPPARLAVAVDPQRSPDRGTLALLGELSRSAGRTRVWLLPPPPGETLNDERLDDWHIALNQLGLHYGSDAPLGWLETGDD</sequence>
<keyword evidence="1" id="KW-0812">Transmembrane</keyword>
<dbReference type="Proteomes" id="UP000199250">
    <property type="component" value="Unassembled WGS sequence"/>
</dbReference>
<dbReference type="STRING" id="170623.SAMN04244579_01851"/>
<dbReference type="Proteomes" id="UP000199267">
    <property type="component" value="Unassembled WGS sequence"/>
</dbReference>
<dbReference type="EMBL" id="FOFJ01000045">
    <property type="protein sequence ID" value="SER36249.1"/>
    <property type="molecule type" value="Genomic_DNA"/>
</dbReference>
<evidence type="ECO:0000313" key="3">
    <source>
        <dbReference type="EMBL" id="SEJ64291.1"/>
    </source>
</evidence>
<protein>
    <recommendedName>
        <fullName evidence="8">DUF2868 domain-containing protein</fullName>
    </recommendedName>
</protein>
<evidence type="ECO:0008006" key="8">
    <source>
        <dbReference type="Google" id="ProtNLM"/>
    </source>
</evidence>
<evidence type="ECO:0000313" key="6">
    <source>
        <dbReference type="Proteomes" id="UP000199250"/>
    </source>
</evidence>
<dbReference type="Pfam" id="PF11067">
    <property type="entry name" value="DUF2868"/>
    <property type="match status" value="1"/>
</dbReference>
<feature type="transmembrane region" description="Helical" evidence="1">
    <location>
        <begin position="107"/>
        <end position="131"/>
    </location>
</feature>
<name>A0A1H6T336_9GAMM</name>